<dbReference type="GO" id="GO:0004674">
    <property type="term" value="F:protein serine/threonine kinase activity"/>
    <property type="evidence" value="ECO:0007669"/>
    <property type="project" value="UniProtKB-KW"/>
</dbReference>
<dbReference type="Pfam" id="PF14417">
    <property type="entry name" value="MEDS"/>
    <property type="match status" value="1"/>
</dbReference>
<dbReference type="EMBL" id="JAAKZY010000051">
    <property type="protein sequence ID" value="NGO09456.1"/>
    <property type="molecule type" value="Genomic_DNA"/>
</dbReference>
<keyword evidence="4" id="KW-0808">Transferase</keyword>
<dbReference type="AlphaFoldDB" id="A0A6G4V608"/>
<comment type="caution">
    <text evidence="4">The sequence shown here is derived from an EMBL/GenBank/DDBJ whole genome shotgun (WGS) entry which is preliminary data.</text>
</comment>
<dbReference type="PANTHER" id="PTHR35526">
    <property type="entry name" value="ANTI-SIGMA-F FACTOR RSBW-RELATED"/>
    <property type="match status" value="1"/>
</dbReference>
<dbReference type="CDD" id="cd16936">
    <property type="entry name" value="HATPase_RsbW-like"/>
    <property type="match status" value="1"/>
</dbReference>
<dbReference type="InterPro" id="IPR047718">
    <property type="entry name" value="RsbA-like_anti_sig"/>
</dbReference>
<accession>A0A6G4V608</accession>
<dbReference type="Gene3D" id="3.30.565.10">
    <property type="entry name" value="Histidine kinase-like ATPase, C-terminal domain"/>
    <property type="match status" value="1"/>
</dbReference>
<feature type="domain" description="MEDS" evidence="3">
    <location>
        <begin position="8"/>
        <end position="156"/>
    </location>
</feature>
<protein>
    <submittedName>
        <fullName evidence="4">Sensor histidine kinase</fullName>
    </submittedName>
</protein>
<dbReference type="NCBIfam" id="NF041045">
    <property type="entry name" value="RsbA_anti_sig"/>
    <property type="match status" value="1"/>
</dbReference>
<gene>
    <name evidence="4" type="ORF">G5C60_18090</name>
</gene>
<evidence type="ECO:0000259" key="2">
    <source>
        <dbReference type="Pfam" id="PF13581"/>
    </source>
</evidence>
<dbReference type="Pfam" id="PF13581">
    <property type="entry name" value="HATPase_c_2"/>
    <property type="match status" value="1"/>
</dbReference>
<dbReference type="InterPro" id="IPR050267">
    <property type="entry name" value="Anti-sigma-factor_SerPK"/>
</dbReference>
<keyword evidence="5" id="KW-1185">Reference proteome</keyword>
<dbReference type="InterPro" id="IPR025847">
    <property type="entry name" value="MEDS_domain"/>
</dbReference>
<dbReference type="InterPro" id="IPR003594">
    <property type="entry name" value="HATPase_dom"/>
</dbReference>
<organism evidence="4 5">
    <name type="scientific">Streptomyces scabichelini</name>
    <dbReference type="NCBI Taxonomy" id="2711217"/>
    <lineage>
        <taxon>Bacteria</taxon>
        <taxon>Bacillati</taxon>
        <taxon>Actinomycetota</taxon>
        <taxon>Actinomycetes</taxon>
        <taxon>Kitasatosporales</taxon>
        <taxon>Streptomycetaceae</taxon>
        <taxon>Streptomyces</taxon>
    </lineage>
</organism>
<evidence type="ECO:0000259" key="3">
    <source>
        <dbReference type="Pfam" id="PF14417"/>
    </source>
</evidence>
<keyword evidence="1" id="KW-0723">Serine/threonine-protein kinase</keyword>
<keyword evidence="4" id="KW-0418">Kinase</keyword>
<name>A0A6G4V608_9ACTN</name>
<dbReference type="SUPFAM" id="SSF55874">
    <property type="entry name" value="ATPase domain of HSP90 chaperone/DNA topoisomerase II/histidine kinase"/>
    <property type="match status" value="1"/>
</dbReference>
<evidence type="ECO:0000313" key="5">
    <source>
        <dbReference type="Proteomes" id="UP000472335"/>
    </source>
</evidence>
<proteinExistence type="predicted"/>
<dbReference type="Proteomes" id="UP000472335">
    <property type="component" value="Unassembled WGS sequence"/>
</dbReference>
<sequence length="333" mass="36452">MTRSEFVHRALCYGSDDEFLEATLAFAHDGLDAGDAVLAVLASRNVTLLDEALGPRSRDVEFIDADDWYGYPSRTLGRYSAYCAEHETGPSGGPRRVRIIGEPVWSGRTDFEAREWMRYESLVNVAFADTGHWILCPYDTRTVPTDIVRTAARTHPELALGARESVPSGRYADPADFYAECDAARPSGVLEGHDDIPFVRGRSVAVRRALAMYARGLGLSEQRTYDLVTAVHEAVINAVRYGGGRGIVRLRGDAHYVICEVADEGVNTAAASAPFPGHLPPDLRAAGGHGMWVVRQLSDLVTEDLRPGGSVVRMYFRRPGRGVRQREFASPGG</sequence>
<dbReference type="RefSeq" id="WP_165260449.1">
    <property type="nucleotide sequence ID" value="NZ_JAAKZY010000051.1"/>
</dbReference>
<dbReference type="InterPro" id="IPR036890">
    <property type="entry name" value="HATPase_C_sf"/>
</dbReference>
<evidence type="ECO:0000313" key="4">
    <source>
        <dbReference type="EMBL" id="NGO09456.1"/>
    </source>
</evidence>
<evidence type="ECO:0000256" key="1">
    <source>
        <dbReference type="ARBA" id="ARBA00022527"/>
    </source>
</evidence>
<dbReference type="PANTHER" id="PTHR35526:SF3">
    <property type="entry name" value="ANTI-SIGMA-F FACTOR RSBW"/>
    <property type="match status" value="1"/>
</dbReference>
<reference evidence="4 5" key="1">
    <citation type="submission" date="2020-02" db="EMBL/GenBank/DDBJ databases">
        <title>Whole-genome analyses of novel actinobacteria.</title>
        <authorList>
            <person name="Sahin N."/>
            <person name="Gencbay T."/>
        </authorList>
    </citation>
    <scope>NUCLEOTIDE SEQUENCE [LARGE SCALE GENOMIC DNA]</scope>
    <source>
        <strain evidence="4 5">HC44</strain>
    </source>
</reference>
<feature type="domain" description="Histidine kinase/HSP90-like ATPase" evidence="2">
    <location>
        <begin position="205"/>
        <end position="315"/>
    </location>
</feature>